<evidence type="ECO:0000256" key="5">
    <source>
        <dbReference type="RuleBase" id="RU362028"/>
    </source>
</evidence>
<dbReference type="PANTHER" id="PTHR21600:SF44">
    <property type="entry name" value="RIBOSOMAL LARGE SUBUNIT PSEUDOURIDINE SYNTHASE D"/>
    <property type="match status" value="1"/>
</dbReference>
<sequence length="343" mass="36787">MTDTRILSARTDTSEANQLPAETFTLPAGPAEAGQRVDRFLAAAIGTLSRSRVKALIETGRVWRDAAPVADPSETVRAGATYRVEVPQAVPATPVAQDIPLTILFEDKHLIVLDKPAGLVVHPAPGNQDGTLVNALLAHAGDDLAGIGGEKRPGIVHRLDKDTSGVMVVAKTERAHQALSATFASREALERSYLALAWGVPSPPRGEISAAIGRHPTDRKRMAVVTRNGKDALTRYGTERAWGTACALLRCRLATGRTHQIRVHLAHIGHPIVGDPVYLKRMPASARSLPTLARDALLAFPRQALHAESLGFPHPVTGEILRFTAPLPEDFRMLLGLLDGNGR</sequence>
<feature type="domain" description="RNA-binding S4" evidence="6">
    <location>
        <begin position="35"/>
        <end position="100"/>
    </location>
</feature>
<dbReference type="EMBL" id="JACTNF010000008">
    <property type="protein sequence ID" value="MBO1074711.1"/>
    <property type="molecule type" value="Genomic_DNA"/>
</dbReference>
<dbReference type="SUPFAM" id="SSF55174">
    <property type="entry name" value="Alpha-L RNA-binding motif"/>
    <property type="match status" value="1"/>
</dbReference>
<gene>
    <name evidence="7" type="ORF">IAI60_08825</name>
</gene>
<dbReference type="Pfam" id="PF00849">
    <property type="entry name" value="PseudoU_synth_2"/>
    <property type="match status" value="1"/>
</dbReference>
<evidence type="ECO:0000259" key="6">
    <source>
        <dbReference type="SMART" id="SM00363"/>
    </source>
</evidence>
<dbReference type="PANTHER" id="PTHR21600">
    <property type="entry name" value="MITOCHONDRIAL RNA PSEUDOURIDINE SYNTHASE"/>
    <property type="match status" value="1"/>
</dbReference>
<dbReference type="InterPro" id="IPR006224">
    <property type="entry name" value="PsdUridine_synth_RluA-like_CS"/>
</dbReference>
<dbReference type="SUPFAM" id="SSF55120">
    <property type="entry name" value="Pseudouridine synthase"/>
    <property type="match status" value="1"/>
</dbReference>
<comment type="similarity">
    <text evidence="1 5">Belongs to the pseudouridine synthase RluA family.</text>
</comment>
<proteinExistence type="inferred from homology"/>
<keyword evidence="8" id="KW-1185">Reference proteome</keyword>
<comment type="catalytic activity">
    <reaction evidence="3">
        <text>uridine(1911/1915/1917) in 23S rRNA = pseudouridine(1911/1915/1917) in 23S rRNA</text>
        <dbReference type="Rhea" id="RHEA:42524"/>
        <dbReference type="Rhea" id="RHEA-COMP:10097"/>
        <dbReference type="Rhea" id="RHEA-COMP:10098"/>
        <dbReference type="ChEBI" id="CHEBI:65314"/>
        <dbReference type="ChEBI" id="CHEBI:65315"/>
        <dbReference type="EC" id="5.4.99.23"/>
    </reaction>
</comment>
<dbReference type="Proteomes" id="UP001518990">
    <property type="component" value="Unassembled WGS sequence"/>
</dbReference>
<evidence type="ECO:0000313" key="8">
    <source>
        <dbReference type="Proteomes" id="UP001518990"/>
    </source>
</evidence>
<comment type="catalytic activity">
    <reaction evidence="5">
        <text>a uridine in RNA = a pseudouridine in RNA</text>
        <dbReference type="Rhea" id="RHEA:48348"/>
        <dbReference type="Rhea" id="RHEA-COMP:12068"/>
        <dbReference type="Rhea" id="RHEA-COMP:12069"/>
        <dbReference type="ChEBI" id="CHEBI:65314"/>
        <dbReference type="ChEBI" id="CHEBI:65315"/>
    </reaction>
</comment>
<evidence type="ECO:0000256" key="3">
    <source>
        <dbReference type="ARBA" id="ARBA00036882"/>
    </source>
</evidence>
<keyword evidence="2 5" id="KW-0413">Isomerase</keyword>
<dbReference type="RefSeq" id="WP_207446463.1">
    <property type="nucleotide sequence ID" value="NZ_CP061091.1"/>
</dbReference>
<dbReference type="NCBIfam" id="TIGR00005">
    <property type="entry name" value="rluA_subfam"/>
    <property type="match status" value="1"/>
</dbReference>
<dbReference type="Gene3D" id="3.30.2350.10">
    <property type="entry name" value="Pseudouridine synthase"/>
    <property type="match status" value="1"/>
</dbReference>
<dbReference type="PROSITE" id="PS01129">
    <property type="entry name" value="PSI_RLU"/>
    <property type="match status" value="1"/>
</dbReference>
<dbReference type="PROSITE" id="PS50889">
    <property type="entry name" value="S4"/>
    <property type="match status" value="1"/>
</dbReference>
<comment type="caution">
    <text evidence="7">The sequence shown here is derived from an EMBL/GenBank/DDBJ whole genome shotgun (WGS) entry which is preliminary data.</text>
</comment>
<accession>A0ABS3KB74</accession>
<name>A0ABS3KB74_9PROT</name>
<evidence type="ECO:0000256" key="4">
    <source>
        <dbReference type="PROSITE-ProRule" id="PRU00182"/>
    </source>
</evidence>
<protein>
    <recommendedName>
        <fullName evidence="5">Pseudouridine synthase</fullName>
        <ecNumber evidence="5">5.4.99.-</ecNumber>
    </recommendedName>
</protein>
<reference evidence="7 8" key="1">
    <citation type="submission" date="2020-09" db="EMBL/GenBank/DDBJ databases">
        <title>Roseomonas.</title>
        <authorList>
            <person name="Zhu W."/>
        </authorList>
    </citation>
    <scope>NUCLEOTIDE SEQUENCE [LARGE SCALE GENOMIC DNA]</scope>
    <source>
        <strain evidence="7 8">1311</strain>
    </source>
</reference>
<evidence type="ECO:0000313" key="7">
    <source>
        <dbReference type="EMBL" id="MBO1074711.1"/>
    </source>
</evidence>
<dbReference type="InterPro" id="IPR020103">
    <property type="entry name" value="PsdUridine_synth_cat_dom_sf"/>
</dbReference>
<evidence type="ECO:0000256" key="1">
    <source>
        <dbReference type="ARBA" id="ARBA00010876"/>
    </source>
</evidence>
<evidence type="ECO:0000256" key="2">
    <source>
        <dbReference type="ARBA" id="ARBA00023235"/>
    </source>
</evidence>
<dbReference type="SMART" id="SM00363">
    <property type="entry name" value="S4"/>
    <property type="match status" value="1"/>
</dbReference>
<dbReference type="InterPro" id="IPR036986">
    <property type="entry name" value="S4_RNA-bd_sf"/>
</dbReference>
<dbReference type="EC" id="5.4.99.-" evidence="5"/>
<dbReference type="CDD" id="cd02869">
    <property type="entry name" value="PseudoU_synth_RluA_like"/>
    <property type="match status" value="1"/>
</dbReference>
<dbReference type="InterPro" id="IPR002942">
    <property type="entry name" value="S4_RNA-bd"/>
</dbReference>
<dbReference type="InterPro" id="IPR006145">
    <property type="entry name" value="PsdUridine_synth_RsuA/RluA"/>
</dbReference>
<organism evidence="7 8">
    <name type="scientific">Roseomonas marmotae</name>
    <dbReference type="NCBI Taxonomy" id="2768161"/>
    <lineage>
        <taxon>Bacteria</taxon>
        <taxon>Pseudomonadati</taxon>
        <taxon>Pseudomonadota</taxon>
        <taxon>Alphaproteobacteria</taxon>
        <taxon>Acetobacterales</taxon>
        <taxon>Roseomonadaceae</taxon>
        <taxon>Roseomonas</taxon>
    </lineage>
</organism>
<comment type="function">
    <text evidence="5">Responsible for synthesis of pseudouridine from uracil.</text>
</comment>
<dbReference type="InterPro" id="IPR006225">
    <property type="entry name" value="PsdUridine_synth_RluC/D"/>
</dbReference>
<dbReference type="CDD" id="cd00165">
    <property type="entry name" value="S4"/>
    <property type="match status" value="1"/>
</dbReference>
<dbReference type="InterPro" id="IPR050188">
    <property type="entry name" value="RluA_PseudoU_synthase"/>
</dbReference>
<keyword evidence="4" id="KW-0694">RNA-binding</keyword>
<dbReference type="Gene3D" id="3.10.290.10">
    <property type="entry name" value="RNA-binding S4 domain"/>
    <property type="match status" value="1"/>
</dbReference>